<organism evidence="2 3">
    <name type="scientific">Leptospira johnsonii</name>
    <dbReference type="NCBI Taxonomy" id="1917820"/>
    <lineage>
        <taxon>Bacteria</taxon>
        <taxon>Pseudomonadati</taxon>
        <taxon>Spirochaetota</taxon>
        <taxon>Spirochaetia</taxon>
        <taxon>Leptospirales</taxon>
        <taxon>Leptospiraceae</taxon>
        <taxon>Leptospira</taxon>
    </lineage>
</organism>
<comment type="caution">
    <text evidence="2">The sequence shown here is derived from an EMBL/GenBank/DDBJ whole genome shotgun (WGS) entry which is preliminary data.</text>
</comment>
<gene>
    <name evidence="2" type="ORF">LPTSP1_36420</name>
</gene>
<proteinExistence type="predicted"/>
<dbReference type="AlphaFoldDB" id="A0A2P2D7L3"/>
<evidence type="ECO:0000259" key="1">
    <source>
        <dbReference type="Pfam" id="PF23296"/>
    </source>
</evidence>
<evidence type="ECO:0000313" key="2">
    <source>
        <dbReference type="EMBL" id="GBF40624.1"/>
    </source>
</evidence>
<sequence length="127" mass="15268">MKTSERTVLWVVFSELYLDTALQEEDYSRIALVIAKSPFSIEDAKRIDKYEVFPLLQWNLLSAGGIWDSFDHKWLVESISKSFERRGRFGHFVVKIFYFIFEWMHKDAWQRIQFAYDAQVRHNDLPK</sequence>
<name>A0A2P2D7L3_9LEPT</name>
<keyword evidence="3" id="KW-1185">Reference proteome</keyword>
<feature type="domain" description="DUF7079" evidence="1">
    <location>
        <begin position="5"/>
        <end position="112"/>
    </location>
</feature>
<reference evidence="2 3" key="1">
    <citation type="submission" date="2018-02" db="EMBL/GenBank/DDBJ databases">
        <title>Novel Leptospira species isolated from soil and water in Japan.</title>
        <authorList>
            <person name="Nakao R."/>
            <person name="Masuzawa T."/>
        </authorList>
    </citation>
    <scope>NUCLEOTIDE SEQUENCE [LARGE SCALE GENOMIC DNA]</scope>
    <source>
        <strain evidence="2 3">E8</strain>
    </source>
</reference>
<dbReference type="Proteomes" id="UP000245076">
    <property type="component" value="Unassembled WGS sequence"/>
</dbReference>
<dbReference type="EMBL" id="BFAY01000012">
    <property type="protein sequence ID" value="GBF40624.1"/>
    <property type="molecule type" value="Genomic_DNA"/>
</dbReference>
<protein>
    <recommendedName>
        <fullName evidence="1">DUF7079 domain-containing protein</fullName>
    </recommendedName>
</protein>
<accession>A0A2P2D7L3</accession>
<dbReference type="RefSeq" id="WP_108930215.1">
    <property type="nucleotide sequence ID" value="NZ_BFAY01000012.1"/>
</dbReference>
<dbReference type="OrthoDB" id="8684941at2"/>
<dbReference type="InterPro" id="IPR055507">
    <property type="entry name" value="DUF7079"/>
</dbReference>
<dbReference type="Pfam" id="PF23296">
    <property type="entry name" value="DUF7079"/>
    <property type="match status" value="1"/>
</dbReference>
<evidence type="ECO:0000313" key="3">
    <source>
        <dbReference type="Proteomes" id="UP000245076"/>
    </source>
</evidence>